<keyword evidence="8" id="KW-0503">Monooxygenase</keyword>
<evidence type="ECO:0000256" key="5">
    <source>
        <dbReference type="ARBA" id="ARBA00022723"/>
    </source>
</evidence>
<keyword evidence="5 9" id="KW-0479">Metal-binding</keyword>
<evidence type="ECO:0000256" key="4">
    <source>
        <dbReference type="ARBA" id="ARBA00022617"/>
    </source>
</evidence>
<evidence type="ECO:0000313" key="12">
    <source>
        <dbReference type="WBParaSite" id="nRc.2.0.1.t48283-RA"/>
    </source>
</evidence>
<feature type="binding site" description="axial binding residue" evidence="9">
    <location>
        <position position="780"/>
    </location>
    <ligand>
        <name>heme</name>
        <dbReference type="ChEBI" id="CHEBI:30413"/>
    </ligand>
    <ligandPart>
        <name>Fe</name>
        <dbReference type="ChEBI" id="CHEBI:18248"/>
    </ligandPart>
</feature>
<dbReference type="Proteomes" id="UP000887565">
    <property type="component" value="Unplaced"/>
</dbReference>
<keyword evidence="11" id="KW-1185">Reference proteome</keyword>
<dbReference type="PRINTS" id="PR00385">
    <property type="entry name" value="P450"/>
</dbReference>
<dbReference type="InterPro" id="IPR002401">
    <property type="entry name" value="Cyt_P450_E_grp-I"/>
</dbReference>
<dbReference type="InterPro" id="IPR050479">
    <property type="entry name" value="CYP11_CYP27_families"/>
</dbReference>
<dbReference type="InterPro" id="IPR001303">
    <property type="entry name" value="Aldolase_II/adducin_N"/>
</dbReference>
<feature type="domain" description="Class II aldolase/adducin N-terminal" evidence="10">
    <location>
        <begin position="40"/>
        <end position="222"/>
    </location>
</feature>
<keyword evidence="4 9" id="KW-0349">Heme</keyword>
<dbReference type="CDD" id="cd11054">
    <property type="entry name" value="CYP24A1-like"/>
    <property type="match status" value="1"/>
</dbReference>
<evidence type="ECO:0000256" key="7">
    <source>
        <dbReference type="ARBA" id="ARBA00023004"/>
    </source>
</evidence>
<dbReference type="GO" id="GO:0020037">
    <property type="term" value="F:heme binding"/>
    <property type="evidence" value="ECO:0007669"/>
    <property type="project" value="InterPro"/>
</dbReference>
<dbReference type="PANTHER" id="PTHR24279">
    <property type="entry name" value="CYTOCHROME P450"/>
    <property type="match status" value="1"/>
</dbReference>
<evidence type="ECO:0000313" key="11">
    <source>
        <dbReference type="Proteomes" id="UP000887565"/>
    </source>
</evidence>
<evidence type="ECO:0000256" key="1">
    <source>
        <dbReference type="ARBA" id="ARBA00001971"/>
    </source>
</evidence>
<reference evidence="12" key="1">
    <citation type="submission" date="2022-11" db="UniProtKB">
        <authorList>
            <consortium name="WormBaseParasite"/>
        </authorList>
    </citation>
    <scope>IDENTIFICATION</scope>
</reference>
<comment type="cofactor">
    <cofactor evidence="1 9">
        <name>heme</name>
        <dbReference type="ChEBI" id="CHEBI:30413"/>
    </cofactor>
</comment>
<comment type="similarity">
    <text evidence="2">Belongs to the aldolase class II family. Adducin subfamily.</text>
</comment>
<evidence type="ECO:0000259" key="10">
    <source>
        <dbReference type="SMART" id="SM01007"/>
    </source>
</evidence>
<dbReference type="Gene3D" id="1.10.630.10">
    <property type="entry name" value="Cytochrome P450"/>
    <property type="match status" value="1"/>
</dbReference>
<dbReference type="InterPro" id="IPR017972">
    <property type="entry name" value="Cyt_P450_CS"/>
</dbReference>
<keyword evidence="6" id="KW-0560">Oxidoreductase</keyword>
<dbReference type="PROSITE" id="PS00086">
    <property type="entry name" value="CYTOCHROME_P450"/>
    <property type="match status" value="1"/>
</dbReference>
<dbReference type="Pfam" id="PF00067">
    <property type="entry name" value="p450"/>
    <property type="match status" value="1"/>
</dbReference>
<comment type="similarity">
    <text evidence="3">Belongs to the cytochrome P450 family.</text>
</comment>
<dbReference type="Pfam" id="PF00596">
    <property type="entry name" value="Aldolase_II"/>
    <property type="match status" value="1"/>
</dbReference>
<dbReference type="GO" id="GO:0004497">
    <property type="term" value="F:monooxygenase activity"/>
    <property type="evidence" value="ECO:0007669"/>
    <property type="project" value="UniProtKB-KW"/>
</dbReference>
<dbReference type="PANTHER" id="PTHR24279:SF120">
    <property type="entry name" value="CYTOCHROME P450"/>
    <property type="match status" value="1"/>
</dbReference>
<dbReference type="WBParaSite" id="nRc.2.0.1.t48283-RA">
    <property type="protein sequence ID" value="nRc.2.0.1.t48283-RA"/>
    <property type="gene ID" value="nRc.2.0.1.g48283"/>
</dbReference>
<dbReference type="SUPFAM" id="SSF48264">
    <property type="entry name" value="Cytochrome P450"/>
    <property type="match status" value="1"/>
</dbReference>
<evidence type="ECO:0000256" key="6">
    <source>
        <dbReference type="ARBA" id="ARBA00023002"/>
    </source>
</evidence>
<dbReference type="PRINTS" id="PR00463">
    <property type="entry name" value="EP450I"/>
</dbReference>
<dbReference type="InterPro" id="IPR036396">
    <property type="entry name" value="Cyt_P450_sf"/>
</dbReference>
<dbReference type="InterPro" id="IPR001128">
    <property type="entry name" value="Cyt_P450"/>
</dbReference>
<dbReference type="GO" id="GO:0005506">
    <property type="term" value="F:iron ion binding"/>
    <property type="evidence" value="ECO:0007669"/>
    <property type="project" value="InterPro"/>
</dbReference>
<evidence type="ECO:0000256" key="3">
    <source>
        <dbReference type="ARBA" id="ARBA00010617"/>
    </source>
</evidence>
<sequence>MSSPVAKASQLNYSEFPPIDDLDERSFGKSYNAEERDVRKKLAALYRLVYYLGWSEGIYNHLTVRVPRQKDQFLIQPFGFLYNEVTASSLLAVDTKTGNIVDHGSTNFGYINRAYTLHSAVLNSRADINCVLHLHIPEVVAISSLKNGYIPFSQHSAIVGPVSIYDFQGVLVNLDECKAIVETLGQNNAMILRNHGFVVCGKTVEETFIRTYILVYHLKAQAAIAGVSKQEIIVPNEESTLVSYKEINAGEYSGWTESGEKIRWNFGELDWQAWMRFLDRLVSILFYARLLENAEFPYFGFCMDGLGRTVRVRKMVCRRFENRKLTLRKVAEQDQEVEDEKFDPVFKRQQDLGEMYAKAKHFDSIPGPKQWPIVGNLLDYRIGPFSPQAYHRALCDRYQKYGPLVRENFAGRKVVHVFDPDDARIIYQSEGKTPYVVPLQETALMYRNLRKLSLGLGNMNGEEWYRLKKNVQQAMLRPRSVFAYISMVEEVAEDFVDYLSKKRLSSTDGKIPDLKTCVAKWSLESSSMLVFEKRIGSFKDDQDKFAEKMIESNSVMFDLSGLLKFSIPIYKYLPFTPKWRRLVKAEDYFYDHVKILFNETLDRIKKQGNVGHNQKFSFMTYLLSKPDLTQEDIYIICLSLFGDGLNTTAPALIYNLYCLAENPDVQNELNREIIQNVDREKLSVEILQKMPYLKACVKECFRLYPVGTEVSRIIQKNLVLQGYQVPAGTAVEINMGPQLKKEKYFKNPAKFSPERWLSKTDAVHEHPFVLTPFGHGPRMCAGRRFAEQDLYIALTKIVSKFKIKHEGPPVDQEMRTLLLPTNTECFSFLDRC</sequence>
<proteinExistence type="inferred from homology"/>
<dbReference type="Gene3D" id="3.40.225.10">
    <property type="entry name" value="Class II aldolase/adducin N-terminal domain"/>
    <property type="match status" value="1"/>
</dbReference>
<dbReference type="SUPFAM" id="SSF53639">
    <property type="entry name" value="AraD/HMP-PK domain-like"/>
    <property type="match status" value="1"/>
</dbReference>
<protein>
    <submittedName>
        <fullName evidence="12">Class II aldolase/adducin N-terminal domain-containing protein</fullName>
    </submittedName>
</protein>
<dbReference type="GO" id="GO:0016705">
    <property type="term" value="F:oxidoreductase activity, acting on paired donors, with incorporation or reduction of molecular oxygen"/>
    <property type="evidence" value="ECO:0007669"/>
    <property type="project" value="InterPro"/>
</dbReference>
<keyword evidence="7 9" id="KW-0408">Iron</keyword>
<dbReference type="SMART" id="SM01007">
    <property type="entry name" value="Aldolase_II"/>
    <property type="match status" value="1"/>
</dbReference>
<evidence type="ECO:0000256" key="8">
    <source>
        <dbReference type="ARBA" id="ARBA00023033"/>
    </source>
</evidence>
<organism evidence="11 12">
    <name type="scientific">Romanomermis culicivorax</name>
    <name type="common">Nematode worm</name>
    <dbReference type="NCBI Taxonomy" id="13658"/>
    <lineage>
        <taxon>Eukaryota</taxon>
        <taxon>Metazoa</taxon>
        <taxon>Ecdysozoa</taxon>
        <taxon>Nematoda</taxon>
        <taxon>Enoplea</taxon>
        <taxon>Dorylaimia</taxon>
        <taxon>Mermithida</taxon>
        <taxon>Mermithoidea</taxon>
        <taxon>Mermithidae</taxon>
        <taxon>Romanomermis</taxon>
    </lineage>
</organism>
<dbReference type="OMA" id="FQVWRFF"/>
<accession>A0A915LD78</accession>
<name>A0A915LD78_ROMCU</name>
<evidence type="ECO:0000256" key="2">
    <source>
        <dbReference type="ARBA" id="ARBA00006274"/>
    </source>
</evidence>
<dbReference type="InterPro" id="IPR036409">
    <property type="entry name" value="Aldolase_II/adducin_N_sf"/>
</dbReference>
<evidence type="ECO:0000256" key="9">
    <source>
        <dbReference type="PIRSR" id="PIRSR602401-1"/>
    </source>
</evidence>
<dbReference type="AlphaFoldDB" id="A0A915LD78"/>